<evidence type="ECO:0000259" key="9">
    <source>
        <dbReference type="PROSITE" id="PS50135"/>
    </source>
</evidence>
<dbReference type="PROSITE" id="PS00018">
    <property type="entry name" value="EF_HAND_1"/>
    <property type="match status" value="2"/>
</dbReference>
<feature type="domain" description="ZZ-type" evidence="9">
    <location>
        <begin position="127"/>
        <end position="179"/>
    </location>
</feature>
<protein>
    <recommendedName>
        <fullName evidence="13">Calmodulin</fullName>
    </recommendedName>
</protein>
<dbReference type="PROSITE" id="PS50222">
    <property type="entry name" value="EF_HAND_2"/>
    <property type="match status" value="3"/>
</dbReference>
<keyword evidence="4" id="KW-0862">Zinc</keyword>
<keyword evidence="5" id="KW-0106">Calcium</keyword>
<dbReference type="EMBL" id="JAEPRB010000034">
    <property type="protein sequence ID" value="KAG2224977.1"/>
    <property type="molecule type" value="Genomic_DNA"/>
</dbReference>
<dbReference type="PROSITE" id="PS50135">
    <property type="entry name" value="ZF_ZZ_2"/>
    <property type="match status" value="1"/>
</dbReference>
<evidence type="ECO:0000256" key="7">
    <source>
        <dbReference type="SAM" id="MobiDB-lite"/>
    </source>
</evidence>
<keyword evidence="1" id="KW-0479">Metal-binding</keyword>
<dbReference type="GO" id="GO:0019900">
    <property type="term" value="F:kinase binding"/>
    <property type="evidence" value="ECO:0007669"/>
    <property type="project" value="InterPro"/>
</dbReference>
<reference evidence="11 12" key="1">
    <citation type="submission" date="2020-12" db="EMBL/GenBank/DDBJ databases">
        <title>Metabolic potential, ecology and presence of endohyphal bacteria is reflected in genomic diversity of Mucoromycotina.</title>
        <authorList>
            <person name="Muszewska A."/>
            <person name="Okrasinska A."/>
            <person name="Steczkiewicz K."/>
            <person name="Drgas O."/>
            <person name="Orlowska M."/>
            <person name="Perlinska-Lenart U."/>
            <person name="Aleksandrzak-Piekarczyk T."/>
            <person name="Szatraj K."/>
            <person name="Zielenkiewicz U."/>
            <person name="Pilsyk S."/>
            <person name="Malc E."/>
            <person name="Mieczkowski P."/>
            <person name="Kruszewska J.S."/>
            <person name="Biernat P."/>
            <person name="Pawlowska J."/>
        </authorList>
    </citation>
    <scope>NUCLEOTIDE SEQUENCE [LARGE SCALE GENOMIC DNA]</scope>
    <source>
        <strain evidence="11 12">CBS 142.35</strain>
    </source>
</reference>
<feature type="domain" description="EF-hand" evidence="10">
    <location>
        <begin position="524"/>
        <end position="559"/>
    </location>
</feature>
<evidence type="ECO:0008006" key="13">
    <source>
        <dbReference type="Google" id="ProtNLM"/>
    </source>
</evidence>
<dbReference type="GO" id="GO:0019722">
    <property type="term" value="P:calcium-mediated signaling"/>
    <property type="evidence" value="ECO:0007669"/>
    <property type="project" value="InterPro"/>
</dbReference>
<feature type="transmembrane region" description="Helical" evidence="8">
    <location>
        <begin position="7"/>
        <end position="29"/>
    </location>
</feature>
<gene>
    <name evidence="11" type="ORF">INT45_000098</name>
</gene>
<dbReference type="Pfam" id="PF00569">
    <property type="entry name" value="ZZ"/>
    <property type="match status" value="1"/>
</dbReference>
<dbReference type="Pfam" id="PF13833">
    <property type="entry name" value="EF-hand_8"/>
    <property type="match status" value="1"/>
</dbReference>
<dbReference type="Gene3D" id="3.30.60.90">
    <property type="match status" value="1"/>
</dbReference>
<keyword evidence="3 6" id="KW-0863">Zinc-finger</keyword>
<feature type="compositionally biased region" description="Basic and acidic residues" evidence="7">
    <location>
        <begin position="437"/>
        <end position="448"/>
    </location>
</feature>
<dbReference type="PRINTS" id="PR00450">
    <property type="entry name" value="RECOVERIN"/>
</dbReference>
<feature type="domain" description="EF-hand" evidence="10">
    <location>
        <begin position="261"/>
        <end position="296"/>
    </location>
</feature>
<evidence type="ECO:0000313" key="12">
    <source>
        <dbReference type="Proteomes" id="UP000646827"/>
    </source>
</evidence>
<dbReference type="InterPro" id="IPR018247">
    <property type="entry name" value="EF_Hand_1_Ca_BS"/>
</dbReference>
<dbReference type="SUPFAM" id="SSF57850">
    <property type="entry name" value="RING/U-box"/>
    <property type="match status" value="1"/>
</dbReference>
<dbReference type="InterPro" id="IPR045198">
    <property type="entry name" value="CNBL1-10"/>
</dbReference>
<dbReference type="PANTHER" id="PTHR23056">
    <property type="entry name" value="CALCINEURIN B"/>
    <property type="match status" value="1"/>
</dbReference>
<organism evidence="11 12">
    <name type="scientific">Circinella minor</name>
    <dbReference type="NCBI Taxonomy" id="1195481"/>
    <lineage>
        <taxon>Eukaryota</taxon>
        <taxon>Fungi</taxon>
        <taxon>Fungi incertae sedis</taxon>
        <taxon>Mucoromycota</taxon>
        <taxon>Mucoromycotina</taxon>
        <taxon>Mucoromycetes</taxon>
        <taxon>Mucorales</taxon>
        <taxon>Lichtheimiaceae</taxon>
        <taxon>Circinella</taxon>
    </lineage>
</organism>
<feature type="compositionally biased region" description="Acidic residues" evidence="7">
    <location>
        <begin position="489"/>
        <end position="500"/>
    </location>
</feature>
<sequence>MALRVPPAIIVVSGALTGIIALVAISYGIDHYYSTAPQSPTTANATNSNATSSETRRSTRLRRSRHVRRRRLRSGHHRRTEGDPEDAVSLLQVPLSESEEEVALWSEDDNKNLLNVIYAISETQARKGGITCNKCSVSPIRGTRYKCANCVDFDLCEMCEGSNSHLTTHVFLKIRIPIPPLANPRSALLPAFYPGNDENSRWTLSSDKIRELQEKTHFDHLELEALHEQFKSLATVDKNEHHERGIDNETFEQCLGPLGLEKNLITERIFAFFDQDRDGIISFPELVGGLSVLCKGNLDEKIEYAFKGYDLDEDGYISRDELYRMFKSYFYLSMELVRDVVSAMEDEMMDNFEFSASQPVSAAFNVAIPSLPSSSQNSSDEEDEEHHHRHNEHGNNINEEEEVENSERRERRRRRRYPNKENYFQQQYRDQQQHQQYHSDNDDNEINDKENFGYIKEEPQFEFDRSLSKNKQRHITTTNTRNIAVEQQEQQDEIEDDEDVIGPSSPKRTWEEKFPIMETMSQDAINEMVDKTFKNIDAKREGYISLEEFRQCVQTDSSIVSWFEALGTVF</sequence>
<feature type="compositionally biased region" description="Low complexity" evidence="7">
    <location>
        <begin position="39"/>
        <end position="53"/>
    </location>
</feature>
<dbReference type="CDD" id="cd02340">
    <property type="entry name" value="ZZ_NBR1_like"/>
    <property type="match status" value="1"/>
</dbReference>
<feature type="domain" description="EF-hand" evidence="10">
    <location>
        <begin position="297"/>
        <end position="332"/>
    </location>
</feature>
<accession>A0A8H7VN19</accession>
<keyword evidence="12" id="KW-1185">Reference proteome</keyword>
<dbReference type="InterPro" id="IPR000433">
    <property type="entry name" value="Znf_ZZ"/>
</dbReference>
<dbReference type="OrthoDB" id="2122982at2759"/>
<evidence type="ECO:0000256" key="4">
    <source>
        <dbReference type="ARBA" id="ARBA00022833"/>
    </source>
</evidence>
<keyword evidence="8" id="KW-1133">Transmembrane helix</keyword>
<name>A0A8H7VN19_9FUNG</name>
<dbReference type="GO" id="GO:0008270">
    <property type="term" value="F:zinc ion binding"/>
    <property type="evidence" value="ECO:0007669"/>
    <property type="project" value="UniProtKB-KW"/>
</dbReference>
<keyword evidence="8" id="KW-0472">Membrane</keyword>
<keyword evidence="8" id="KW-0812">Transmembrane</keyword>
<feature type="compositionally biased region" description="Basic residues" evidence="7">
    <location>
        <begin position="58"/>
        <end position="79"/>
    </location>
</feature>
<dbReference type="InterPro" id="IPR002048">
    <property type="entry name" value="EF_hand_dom"/>
</dbReference>
<evidence type="ECO:0000256" key="1">
    <source>
        <dbReference type="ARBA" id="ARBA00022723"/>
    </source>
</evidence>
<evidence type="ECO:0000313" key="11">
    <source>
        <dbReference type="EMBL" id="KAG2224977.1"/>
    </source>
</evidence>
<evidence type="ECO:0000256" key="6">
    <source>
        <dbReference type="PROSITE-ProRule" id="PRU00228"/>
    </source>
</evidence>
<dbReference type="Pfam" id="PF13405">
    <property type="entry name" value="EF-hand_6"/>
    <property type="match status" value="1"/>
</dbReference>
<dbReference type="SMART" id="SM00054">
    <property type="entry name" value="EFh"/>
    <property type="match status" value="3"/>
</dbReference>
<evidence type="ECO:0000256" key="3">
    <source>
        <dbReference type="ARBA" id="ARBA00022771"/>
    </source>
</evidence>
<dbReference type="AlphaFoldDB" id="A0A8H7VN19"/>
<dbReference type="InterPro" id="IPR043145">
    <property type="entry name" value="Znf_ZZ_sf"/>
</dbReference>
<feature type="region of interest" description="Disordered" evidence="7">
    <location>
        <begin position="369"/>
        <end position="448"/>
    </location>
</feature>
<evidence type="ECO:0000259" key="10">
    <source>
        <dbReference type="PROSITE" id="PS50222"/>
    </source>
</evidence>
<dbReference type="Pfam" id="PF13202">
    <property type="entry name" value="EF-hand_5"/>
    <property type="match status" value="1"/>
</dbReference>
<dbReference type="PROSITE" id="PS01357">
    <property type="entry name" value="ZF_ZZ_1"/>
    <property type="match status" value="1"/>
</dbReference>
<feature type="compositionally biased region" description="Low complexity" evidence="7">
    <location>
        <begin position="420"/>
        <end position="436"/>
    </location>
</feature>
<evidence type="ECO:0000256" key="5">
    <source>
        <dbReference type="ARBA" id="ARBA00022837"/>
    </source>
</evidence>
<dbReference type="PANTHER" id="PTHR23056:SF110">
    <property type="entry name" value="CALMODULIN"/>
    <property type="match status" value="1"/>
</dbReference>
<keyword evidence="2" id="KW-0677">Repeat</keyword>
<comment type="caution">
    <text evidence="11">The sequence shown here is derived from an EMBL/GenBank/DDBJ whole genome shotgun (WGS) entry which is preliminary data.</text>
</comment>
<feature type="region of interest" description="Disordered" evidence="7">
    <location>
        <begin position="37"/>
        <end position="87"/>
    </location>
</feature>
<dbReference type="Gene3D" id="1.10.238.10">
    <property type="entry name" value="EF-hand"/>
    <property type="match status" value="2"/>
</dbReference>
<dbReference type="InterPro" id="IPR011992">
    <property type="entry name" value="EF-hand-dom_pair"/>
</dbReference>
<evidence type="ECO:0000256" key="8">
    <source>
        <dbReference type="SAM" id="Phobius"/>
    </source>
</evidence>
<dbReference type="SUPFAM" id="SSF47473">
    <property type="entry name" value="EF-hand"/>
    <property type="match status" value="1"/>
</dbReference>
<proteinExistence type="predicted"/>
<dbReference type="GO" id="GO:0005509">
    <property type="term" value="F:calcium ion binding"/>
    <property type="evidence" value="ECO:0007669"/>
    <property type="project" value="InterPro"/>
</dbReference>
<evidence type="ECO:0000256" key="2">
    <source>
        <dbReference type="ARBA" id="ARBA00022737"/>
    </source>
</evidence>
<dbReference type="SMART" id="SM00291">
    <property type="entry name" value="ZnF_ZZ"/>
    <property type="match status" value="1"/>
</dbReference>
<dbReference type="CDD" id="cd00051">
    <property type="entry name" value="EFh"/>
    <property type="match status" value="1"/>
</dbReference>
<feature type="region of interest" description="Disordered" evidence="7">
    <location>
        <begin position="486"/>
        <end position="508"/>
    </location>
</feature>
<dbReference type="Proteomes" id="UP000646827">
    <property type="component" value="Unassembled WGS sequence"/>
</dbReference>